<protein>
    <submittedName>
        <fullName evidence="3">T9SS type A sorting domain-containing protein</fullName>
    </submittedName>
</protein>
<gene>
    <name evidence="3" type="ORF">F6464_04845</name>
</gene>
<evidence type="ECO:0000259" key="2">
    <source>
        <dbReference type="Pfam" id="PF18962"/>
    </source>
</evidence>
<organism evidence="3 4">
    <name type="scientific">Flavobacterium luteum</name>
    <dbReference type="NCBI Taxonomy" id="2026654"/>
    <lineage>
        <taxon>Bacteria</taxon>
        <taxon>Pseudomonadati</taxon>
        <taxon>Bacteroidota</taxon>
        <taxon>Flavobacteriia</taxon>
        <taxon>Flavobacteriales</taxon>
        <taxon>Flavobacteriaceae</taxon>
        <taxon>Flavobacterium</taxon>
    </lineage>
</organism>
<keyword evidence="1" id="KW-0732">Signal</keyword>
<keyword evidence="4" id="KW-1185">Reference proteome</keyword>
<dbReference type="InterPro" id="IPR026444">
    <property type="entry name" value="Secre_tail"/>
</dbReference>
<feature type="domain" description="Secretion system C-terminal sorting" evidence="2">
    <location>
        <begin position="79"/>
        <end position="144"/>
    </location>
</feature>
<name>A0A7J5AGL7_9FLAO</name>
<dbReference type="Pfam" id="PF18962">
    <property type="entry name" value="Por_Secre_tail"/>
    <property type="match status" value="1"/>
</dbReference>
<comment type="caution">
    <text evidence="3">The sequence shown here is derived from an EMBL/GenBank/DDBJ whole genome shotgun (WGS) entry which is preliminary data.</text>
</comment>
<dbReference type="Proteomes" id="UP000490922">
    <property type="component" value="Unassembled WGS sequence"/>
</dbReference>
<sequence length="147" mass="16601">MPRFTSVLTRDRIRVIASNESTIGGSNRVFQESNIFTYVSNELNKITIKGVNSFFELNYQVGVPLNNNSFAFKDLQVTPNLLVDVLTIKSNKIFTKVSIYNILGQEVLRQKGNGLELKLDLSHLISGNYFVKVVSDAKQQVFKVVKQ</sequence>
<evidence type="ECO:0000256" key="1">
    <source>
        <dbReference type="ARBA" id="ARBA00022729"/>
    </source>
</evidence>
<proteinExistence type="predicted"/>
<accession>A0A7J5AGL7</accession>
<dbReference type="NCBIfam" id="TIGR04183">
    <property type="entry name" value="Por_Secre_tail"/>
    <property type="match status" value="1"/>
</dbReference>
<dbReference type="AlphaFoldDB" id="A0A7J5AGL7"/>
<dbReference type="EMBL" id="WAEM01000002">
    <property type="protein sequence ID" value="KAB1156685.1"/>
    <property type="molecule type" value="Genomic_DNA"/>
</dbReference>
<evidence type="ECO:0000313" key="4">
    <source>
        <dbReference type="Proteomes" id="UP000490922"/>
    </source>
</evidence>
<evidence type="ECO:0000313" key="3">
    <source>
        <dbReference type="EMBL" id="KAB1156685.1"/>
    </source>
</evidence>
<reference evidence="3 4" key="1">
    <citation type="submission" date="2019-09" db="EMBL/GenBank/DDBJ databases">
        <title>Flavobacterium sp. nov., isolated from glacier ice.</title>
        <authorList>
            <person name="Liu Q."/>
        </authorList>
    </citation>
    <scope>NUCLEOTIDE SEQUENCE [LARGE SCALE GENOMIC DNA]</scope>
    <source>
        <strain evidence="3 4">NBRC 112527</strain>
    </source>
</reference>
<dbReference type="OrthoDB" id="1401747at2"/>